<proteinExistence type="predicted"/>
<evidence type="ECO:0008006" key="4">
    <source>
        <dbReference type="Google" id="ProtNLM"/>
    </source>
</evidence>
<dbReference type="STRING" id="54262.CHITON_0743"/>
<evidence type="ECO:0000313" key="2">
    <source>
        <dbReference type="EMBL" id="CUX77522.1"/>
    </source>
</evidence>
<reference evidence="3" key="1">
    <citation type="submission" date="2016-01" db="EMBL/GenBank/DDBJ databases">
        <authorList>
            <person name="Vorgias C.E."/>
        </authorList>
    </citation>
    <scope>NUCLEOTIDE SEQUENCE [LARGE SCALE GENOMIC DNA]</scope>
</reference>
<dbReference type="GeneID" id="33322011"/>
<dbReference type="EMBL" id="LN999010">
    <property type="protein sequence ID" value="CUX77522.1"/>
    <property type="molecule type" value="Genomic_DNA"/>
</dbReference>
<dbReference type="RefSeq" id="WP_068576884.1">
    <property type="nucleotide sequence ID" value="NZ_CP015193.1"/>
</dbReference>
<feature type="transmembrane region" description="Helical" evidence="1">
    <location>
        <begin position="66"/>
        <end position="86"/>
    </location>
</feature>
<protein>
    <recommendedName>
        <fullName evidence="4">DUF5658 domain-containing protein</fullName>
    </recommendedName>
</protein>
<keyword evidence="1" id="KW-0812">Transmembrane</keyword>
<evidence type="ECO:0000256" key="1">
    <source>
        <dbReference type="SAM" id="Phobius"/>
    </source>
</evidence>
<dbReference type="KEGG" id="tch:CHITON_0743"/>
<keyword evidence="1" id="KW-1133">Transmembrane helix</keyword>
<dbReference type="OrthoDB" id="85827at2157"/>
<feature type="transmembrane region" description="Helical" evidence="1">
    <location>
        <begin position="93"/>
        <end position="113"/>
    </location>
</feature>
<evidence type="ECO:0000313" key="3">
    <source>
        <dbReference type="Proteomes" id="UP000093069"/>
    </source>
</evidence>
<name>A0A160VRS3_9EURY</name>
<accession>A0A160VRS3</accession>
<dbReference type="Proteomes" id="UP000093069">
    <property type="component" value="Chromosome I"/>
</dbReference>
<dbReference type="AlphaFoldDB" id="A0A160VRS3"/>
<gene>
    <name evidence="2" type="ORF">CHITON_0743</name>
</gene>
<sequence length="115" mass="12459">MTFSPVSISFLPGENSIGALIELMRQNIFYTTVLVAIRILGLRSGYPAGDDPIGELMALGRSSNIVNLLLELSGLNILFGLVGLYGPRKSRKLTALALTLIVISQVWIVRVIIFG</sequence>
<organism evidence="2 3">
    <name type="scientific">Thermococcus chitonophagus</name>
    <dbReference type="NCBI Taxonomy" id="54262"/>
    <lineage>
        <taxon>Archaea</taxon>
        <taxon>Methanobacteriati</taxon>
        <taxon>Methanobacteriota</taxon>
        <taxon>Thermococci</taxon>
        <taxon>Thermococcales</taxon>
        <taxon>Thermococcaceae</taxon>
        <taxon>Thermococcus</taxon>
    </lineage>
</organism>
<keyword evidence="1" id="KW-0472">Membrane</keyword>